<reference evidence="2" key="1">
    <citation type="submission" date="2023-04" db="EMBL/GenBank/DDBJ databases">
        <title>Phytophthora fragariaefolia NBRC 109709.</title>
        <authorList>
            <person name="Ichikawa N."/>
            <person name="Sato H."/>
            <person name="Tonouchi N."/>
        </authorList>
    </citation>
    <scope>NUCLEOTIDE SEQUENCE</scope>
    <source>
        <strain evidence="2">NBRC 109709</strain>
    </source>
</reference>
<comment type="caution">
    <text evidence="2">The sequence shown here is derived from an EMBL/GenBank/DDBJ whole genome shotgun (WGS) entry which is preliminary data.</text>
</comment>
<evidence type="ECO:0000256" key="1">
    <source>
        <dbReference type="SAM" id="MobiDB-lite"/>
    </source>
</evidence>
<dbReference type="Proteomes" id="UP001165121">
    <property type="component" value="Unassembled WGS sequence"/>
</dbReference>
<accession>A0A9W6XSY8</accession>
<proteinExistence type="predicted"/>
<keyword evidence="3" id="KW-1185">Reference proteome</keyword>
<sequence length="87" mass="8721">MSGSEDDAMAADAGGDATSGGKRRRKADDEGAQSSAAAVQWAESLTGLGCRRGVPAEHSQVDAARAGPAAGCHEEARRPVSALPACK</sequence>
<dbReference type="AlphaFoldDB" id="A0A9W6XSY8"/>
<feature type="region of interest" description="Disordered" evidence="1">
    <location>
        <begin position="58"/>
        <end position="87"/>
    </location>
</feature>
<gene>
    <name evidence="2" type="ORF">Pfra01_001580900</name>
</gene>
<evidence type="ECO:0000313" key="3">
    <source>
        <dbReference type="Proteomes" id="UP001165121"/>
    </source>
</evidence>
<evidence type="ECO:0000313" key="2">
    <source>
        <dbReference type="EMBL" id="GMF44833.1"/>
    </source>
</evidence>
<organism evidence="2 3">
    <name type="scientific">Phytophthora fragariaefolia</name>
    <dbReference type="NCBI Taxonomy" id="1490495"/>
    <lineage>
        <taxon>Eukaryota</taxon>
        <taxon>Sar</taxon>
        <taxon>Stramenopiles</taxon>
        <taxon>Oomycota</taxon>
        <taxon>Peronosporomycetes</taxon>
        <taxon>Peronosporales</taxon>
        <taxon>Peronosporaceae</taxon>
        <taxon>Phytophthora</taxon>
    </lineage>
</organism>
<name>A0A9W6XSY8_9STRA</name>
<feature type="region of interest" description="Disordered" evidence="1">
    <location>
        <begin position="1"/>
        <end position="38"/>
    </location>
</feature>
<dbReference type="EMBL" id="BSXT01001734">
    <property type="protein sequence ID" value="GMF44833.1"/>
    <property type="molecule type" value="Genomic_DNA"/>
</dbReference>
<protein>
    <submittedName>
        <fullName evidence="2">Unnamed protein product</fullName>
    </submittedName>
</protein>
<feature type="compositionally biased region" description="Low complexity" evidence="1">
    <location>
        <begin position="10"/>
        <end position="20"/>
    </location>
</feature>